<feature type="compositionally biased region" description="Acidic residues" evidence="1">
    <location>
        <begin position="128"/>
        <end position="142"/>
    </location>
</feature>
<evidence type="ECO:0000313" key="3">
    <source>
        <dbReference type="Proteomes" id="UP001152759"/>
    </source>
</evidence>
<feature type="compositionally biased region" description="Basic and acidic residues" evidence="1">
    <location>
        <begin position="187"/>
        <end position="207"/>
    </location>
</feature>
<dbReference type="Proteomes" id="UP001152759">
    <property type="component" value="Chromosome 10"/>
</dbReference>
<organism evidence="2 3">
    <name type="scientific">Bemisia tabaci</name>
    <name type="common">Sweetpotato whitefly</name>
    <name type="synonym">Aleurodes tabaci</name>
    <dbReference type="NCBI Taxonomy" id="7038"/>
    <lineage>
        <taxon>Eukaryota</taxon>
        <taxon>Metazoa</taxon>
        <taxon>Ecdysozoa</taxon>
        <taxon>Arthropoda</taxon>
        <taxon>Hexapoda</taxon>
        <taxon>Insecta</taxon>
        <taxon>Pterygota</taxon>
        <taxon>Neoptera</taxon>
        <taxon>Paraneoptera</taxon>
        <taxon>Hemiptera</taxon>
        <taxon>Sternorrhyncha</taxon>
        <taxon>Aleyrodoidea</taxon>
        <taxon>Aleyrodidae</taxon>
        <taxon>Aleyrodinae</taxon>
        <taxon>Bemisia</taxon>
    </lineage>
</organism>
<evidence type="ECO:0000313" key="2">
    <source>
        <dbReference type="EMBL" id="CAH0382886.1"/>
    </source>
</evidence>
<feature type="compositionally biased region" description="Acidic residues" evidence="1">
    <location>
        <begin position="151"/>
        <end position="185"/>
    </location>
</feature>
<feature type="region of interest" description="Disordered" evidence="1">
    <location>
        <begin position="104"/>
        <end position="207"/>
    </location>
</feature>
<feature type="compositionally biased region" description="Polar residues" evidence="1">
    <location>
        <begin position="112"/>
        <end position="126"/>
    </location>
</feature>
<feature type="region of interest" description="Disordered" evidence="1">
    <location>
        <begin position="389"/>
        <end position="427"/>
    </location>
</feature>
<sequence>MKQFVLVKFTGQEGGGDIVPLHWMDKTEKKVWWPPKSYSNQKVTDLIKKGQPKERNWISYSVHLLSNQRYNSFTKAEKAFLAKQAEFLKAATDTEDDSLILRRHSEAKRQEPQTLSSPFVGNSKLGNQEEEDKNNDDKDQDDTVNSNHDNEDQDDIVDSNDDNAEDEESDVEEIPQDNESEENPNDGDSKENPNDGDPKENDHQAKGSEIIDRLERIENMMHKHLVGDFFYDYEIIDNMLPLDNDKKLTEFEKKCISNPEFKEKAIKWVCCMGGKDEGKIVTRSLKQILTPEVASLFSYEGRKLKRSFQVLQLDSILKTAAKRRLRAQYDEDLLENAIVNFLKHAPDLKLEDPDEKAEEPKKKKRRIQRKMPFYFTDGYSESIISVAQTSKDTNKPATTVHTTSTAQTTATEKTSAQPQEPTEEKTS</sequence>
<gene>
    <name evidence="2" type="ORF">BEMITA_LOCUS2381</name>
</gene>
<proteinExistence type="predicted"/>
<dbReference type="AlphaFoldDB" id="A0A9P0EX52"/>
<feature type="region of interest" description="Disordered" evidence="1">
    <location>
        <begin position="350"/>
        <end position="369"/>
    </location>
</feature>
<evidence type="ECO:0008006" key="4">
    <source>
        <dbReference type="Google" id="ProtNLM"/>
    </source>
</evidence>
<dbReference type="EMBL" id="OU963871">
    <property type="protein sequence ID" value="CAH0382886.1"/>
    <property type="molecule type" value="Genomic_DNA"/>
</dbReference>
<protein>
    <recommendedName>
        <fullName evidence="4">DUF4806 domain-containing protein</fullName>
    </recommendedName>
</protein>
<feature type="compositionally biased region" description="Low complexity" evidence="1">
    <location>
        <begin position="397"/>
        <end position="416"/>
    </location>
</feature>
<reference evidence="2" key="1">
    <citation type="submission" date="2021-12" db="EMBL/GenBank/DDBJ databases">
        <authorList>
            <person name="King R."/>
        </authorList>
    </citation>
    <scope>NUCLEOTIDE SEQUENCE</scope>
</reference>
<keyword evidence="3" id="KW-1185">Reference proteome</keyword>
<name>A0A9P0EX52_BEMTA</name>
<evidence type="ECO:0000256" key="1">
    <source>
        <dbReference type="SAM" id="MobiDB-lite"/>
    </source>
</evidence>
<accession>A0A9P0EX52</accession>